<evidence type="ECO:0000259" key="1">
    <source>
        <dbReference type="Pfam" id="PF01642"/>
    </source>
</evidence>
<dbReference type="Proteomes" id="UP000831290">
    <property type="component" value="Chromosome"/>
</dbReference>
<dbReference type="GO" id="GO:0016866">
    <property type="term" value="F:intramolecular transferase activity"/>
    <property type="evidence" value="ECO:0007669"/>
    <property type="project" value="InterPro"/>
</dbReference>
<dbReference type="PANTHER" id="PTHR48101">
    <property type="entry name" value="METHYLMALONYL-COA MUTASE, MITOCHONDRIAL-RELATED"/>
    <property type="match status" value="1"/>
</dbReference>
<reference evidence="2" key="1">
    <citation type="submission" date="2022-03" db="EMBL/GenBank/DDBJ databases">
        <title>Description of Abyssus ytuae gen. nov., sp. nov., a novel member of the family Flavobacteriaceae isolated from the sediment of Mariana Trench.</title>
        <authorList>
            <person name="Zhang J."/>
            <person name="Xu X."/>
        </authorList>
    </citation>
    <scope>NUCLEOTIDE SEQUENCE</scope>
    <source>
        <strain evidence="2">MT3330</strain>
    </source>
</reference>
<evidence type="ECO:0000313" key="2">
    <source>
        <dbReference type="EMBL" id="UOB16922.1"/>
    </source>
</evidence>
<gene>
    <name evidence="2" type="ORF">MQE35_14420</name>
</gene>
<protein>
    <submittedName>
        <fullName evidence="2">Methylmalonyl-CoA mutase family protein</fullName>
    </submittedName>
</protein>
<proteinExistence type="predicted"/>
<sequence length="444" mass="50897">MNNSLLNDFSVVSSKQWKQKIQFELQGEDYNESLVGKTKEGINIKPFYHPDDVNTSLSLSDVIDPSWKASRKLYIANSQKGNEKIKNSLNSNPESLILTLRSVKIKAEELFHELDLQGTELHLQTEFLSADYIKDLAEFLSDKKWQVFLHIDIIGKLVKEGNWFYNLNKDFSILKEILNFSAPFNSVISIDAAVYHNAGANIVQQLAYAVAHANEYLNFNPSGPFVFKTATGPDLFFETAKIKALRLLWHVLCKEYNLHTPCHIIAFPGLRHQTLVADDLNKTRNMYACTSAVLGGADIVCNLPYDFFYKKENLKSATLAARQLNTLKESLPSEIINGSYYPEELTWNLAEKALLIFKQIEKGGGFLKQLKNHTIQKKISENANIEQKEFIDQHHEYFKNTALINDIELYPFVKTNRRKTLIQPFIAERLSEHFEKGKIKPQQF</sequence>
<dbReference type="AlphaFoldDB" id="A0A9E6ZJT1"/>
<dbReference type="GO" id="GO:0031419">
    <property type="term" value="F:cobalamin binding"/>
    <property type="evidence" value="ECO:0007669"/>
    <property type="project" value="InterPro"/>
</dbReference>
<dbReference type="SUPFAM" id="SSF51703">
    <property type="entry name" value="Cobalamin (vitamin B12)-dependent enzymes"/>
    <property type="match status" value="1"/>
</dbReference>
<dbReference type="KEGG" id="fbm:MQE35_14420"/>
<keyword evidence="3" id="KW-1185">Reference proteome</keyword>
<dbReference type="RefSeq" id="WP_255842177.1">
    <property type="nucleotide sequence ID" value="NZ_CP094358.1"/>
</dbReference>
<organism evidence="2 3">
    <name type="scientific">Abyssalbus ytuae</name>
    <dbReference type="NCBI Taxonomy" id="2926907"/>
    <lineage>
        <taxon>Bacteria</taxon>
        <taxon>Pseudomonadati</taxon>
        <taxon>Bacteroidota</taxon>
        <taxon>Flavobacteriia</taxon>
        <taxon>Flavobacteriales</taxon>
        <taxon>Flavobacteriaceae</taxon>
        <taxon>Abyssalbus</taxon>
    </lineage>
</organism>
<dbReference type="EMBL" id="CP094358">
    <property type="protein sequence ID" value="UOB16922.1"/>
    <property type="molecule type" value="Genomic_DNA"/>
</dbReference>
<feature type="domain" description="Methylmalonyl-CoA mutase alpha/beta chain catalytic" evidence="1">
    <location>
        <begin position="141"/>
        <end position="390"/>
    </location>
</feature>
<accession>A0A9E6ZJT1</accession>
<dbReference type="Gene3D" id="3.20.20.240">
    <property type="entry name" value="Methylmalonyl-CoA mutase"/>
    <property type="match status" value="1"/>
</dbReference>
<dbReference type="InterPro" id="IPR006099">
    <property type="entry name" value="MeMalonylCoA_mutase_a/b_cat"/>
</dbReference>
<evidence type="ECO:0000313" key="3">
    <source>
        <dbReference type="Proteomes" id="UP000831290"/>
    </source>
</evidence>
<dbReference type="PANTHER" id="PTHR48101:SF1">
    <property type="entry name" value="METHYLMALONYL-COA MUTASE, LARGE SUBUNIT"/>
    <property type="match status" value="1"/>
</dbReference>
<name>A0A9E6ZJT1_9FLAO</name>
<dbReference type="InterPro" id="IPR016176">
    <property type="entry name" value="Cbl-dep_enz_cat"/>
</dbReference>
<dbReference type="Pfam" id="PF01642">
    <property type="entry name" value="MM_CoA_mutase"/>
    <property type="match status" value="1"/>
</dbReference>